<protein>
    <submittedName>
        <fullName evidence="1">Uncharacterized protein</fullName>
    </submittedName>
</protein>
<evidence type="ECO:0000313" key="1">
    <source>
        <dbReference type="EnsemblPlants" id="EMT30785"/>
    </source>
</evidence>
<dbReference type="EnsemblPlants" id="EMT30785">
    <property type="protein sequence ID" value="EMT30785"/>
    <property type="gene ID" value="F775_42664"/>
</dbReference>
<dbReference type="AlphaFoldDB" id="M8C0L8"/>
<accession>M8C0L8</accession>
<reference evidence="1" key="1">
    <citation type="submission" date="2015-06" db="UniProtKB">
        <authorList>
            <consortium name="EnsemblPlants"/>
        </authorList>
    </citation>
    <scope>IDENTIFICATION</scope>
</reference>
<sequence length="82" mass="9019">MDRLRSHDEKAPPAGTKRELPDLESRTAPALRSLLSSVYGRRQEFAEGSQAAIALAEQLIREIDEALAKQGGDTEQDCSTKH</sequence>
<proteinExistence type="predicted"/>
<name>M8C0L8_AEGTA</name>
<organism evidence="1">
    <name type="scientific">Aegilops tauschii</name>
    <name type="common">Tausch's goatgrass</name>
    <name type="synonym">Aegilops squarrosa</name>
    <dbReference type="NCBI Taxonomy" id="37682"/>
    <lineage>
        <taxon>Eukaryota</taxon>
        <taxon>Viridiplantae</taxon>
        <taxon>Streptophyta</taxon>
        <taxon>Embryophyta</taxon>
        <taxon>Tracheophyta</taxon>
        <taxon>Spermatophyta</taxon>
        <taxon>Magnoliopsida</taxon>
        <taxon>Liliopsida</taxon>
        <taxon>Poales</taxon>
        <taxon>Poaceae</taxon>
        <taxon>BOP clade</taxon>
        <taxon>Pooideae</taxon>
        <taxon>Triticodae</taxon>
        <taxon>Triticeae</taxon>
        <taxon>Triticinae</taxon>
        <taxon>Aegilops</taxon>
    </lineage>
</organism>